<name>A0A5Y3V802_SALER</name>
<feature type="domain" description="LysM" evidence="1">
    <location>
        <begin position="286"/>
        <end position="331"/>
    </location>
</feature>
<dbReference type="AlphaFoldDB" id="A0A5Y3V802"/>
<protein>
    <submittedName>
        <fullName evidence="2">LysM peptidoglycan-binding domain-containing protein</fullName>
    </submittedName>
</protein>
<reference evidence="2" key="1">
    <citation type="submission" date="2019-07" db="EMBL/GenBank/DDBJ databases">
        <authorList>
            <person name="Ashton P.M."/>
            <person name="Dallman T."/>
            <person name="Nair S."/>
            <person name="De Pinna E."/>
            <person name="Peters T."/>
            <person name="Grant K."/>
        </authorList>
    </citation>
    <scope>NUCLEOTIDE SEQUENCE [LARGE SCALE GENOMIC DNA]</scope>
    <source>
        <strain evidence="2">598112</strain>
    </source>
</reference>
<evidence type="ECO:0000313" key="2">
    <source>
        <dbReference type="EMBL" id="ECJ2328647.1"/>
    </source>
</evidence>
<comment type="caution">
    <text evidence="2">The sequence shown here is derived from an EMBL/GenBank/DDBJ whole genome shotgun (WGS) entry which is preliminary data.</text>
</comment>
<dbReference type="InterPro" id="IPR036779">
    <property type="entry name" value="LysM_dom_sf"/>
</dbReference>
<gene>
    <name evidence="2" type="ORF">FNJ06_24280</name>
</gene>
<dbReference type="EMBL" id="AAIXRY010000057">
    <property type="protein sequence ID" value="ECJ2328647.1"/>
    <property type="molecule type" value="Genomic_DNA"/>
</dbReference>
<dbReference type="InterPro" id="IPR018392">
    <property type="entry name" value="LysM"/>
</dbReference>
<organism evidence="2">
    <name type="scientific">Salmonella enterica subsp. salamae</name>
    <dbReference type="NCBI Taxonomy" id="59202"/>
    <lineage>
        <taxon>Bacteria</taxon>
        <taxon>Pseudomonadati</taxon>
        <taxon>Pseudomonadota</taxon>
        <taxon>Gammaproteobacteria</taxon>
        <taxon>Enterobacterales</taxon>
        <taxon>Enterobacteriaceae</taxon>
        <taxon>Salmonella</taxon>
    </lineage>
</organism>
<dbReference type="CDD" id="cd00118">
    <property type="entry name" value="LysM"/>
    <property type="match status" value="1"/>
</dbReference>
<proteinExistence type="predicted"/>
<dbReference type="Pfam" id="PF01476">
    <property type="entry name" value="LysM"/>
    <property type="match status" value="1"/>
</dbReference>
<dbReference type="Proteomes" id="UP000839824">
    <property type="component" value="Unassembled WGS sequence"/>
</dbReference>
<dbReference type="Gene3D" id="3.10.350.10">
    <property type="entry name" value="LysM domain"/>
    <property type="match status" value="1"/>
</dbReference>
<dbReference type="PROSITE" id="PS51782">
    <property type="entry name" value="LYSM"/>
    <property type="match status" value="1"/>
</dbReference>
<dbReference type="SMART" id="SM00257">
    <property type="entry name" value="LysM"/>
    <property type="match status" value="1"/>
</dbReference>
<sequence length="554" mass="62887">MTKKTREIITDVFVRIDYYSDSATILYYTHDNRVLKRIHGPRNWRLNNPGNIDYSGTTDKQKGRIGKAFIPGWVDKNGVKYAAHTAAVFESYDAGCKAQVDLLRRKYKDCNISEMTHIYAPKKDHNDPDKYAEELLASTGISPTKKFGDMTDDEIEKIAYQMRVKEGYFSTKQYYVEEWVGTTNISVSDGTRSISNYPFKVMLGDKVYNWFTNTVGKLPVIFHTVDEMPIEIKTNNSLGEEEIVYKSIGGEQTKNICLIKNGYQFAASTLPDQPNPPREKEQPKKITYIVRTEDESLDSIAIRYDVSTSELAKDNGMKEDDEIYPGQSIFIYDKRGLPVDASESLPYKSGGPTYPVPVYPQISAWPPIKLEKVGGKNSGDAIGLIPVVPDESPWMVVAINELMKFHEADKLIIEDVTDYNSEVTNKKASMKTQAWCAAFANYCLHNSGYPMWVSPTIARDVRLSPDFVRIEKPVWGCIVYLSISHATFFYGYAKNIKGNFIGLGGNQTHTINFSPFSLSIASFYLPRQYVNEHRESKKIGSYDVKELNRLVLRK</sequence>
<evidence type="ECO:0000259" key="1">
    <source>
        <dbReference type="PROSITE" id="PS51782"/>
    </source>
</evidence>
<accession>A0A5Y3V802</accession>
<dbReference type="SUPFAM" id="SSF54106">
    <property type="entry name" value="LysM domain"/>
    <property type="match status" value="1"/>
</dbReference>